<proteinExistence type="predicted"/>
<dbReference type="SUPFAM" id="SSF47413">
    <property type="entry name" value="lambda repressor-like DNA-binding domains"/>
    <property type="match status" value="1"/>
</dbReference>
<gene>
    <name evidence="4" type="ORF">COLINT_02107</name>
</gene>
<evidence type="ECO:0000259" key="3">
    <source>
        <dbReference type="PROSITE" id="PS50943"/>
    </source>
</evidence>
<dbReference type="AlphaFoldDB" id="C4F7U3"/>
<dbReference type="InterPro" id="IPR010982">
    <property type="entry name" value="Lambda_DNA-bd_dom_sf"/>
</dbReference>
<dbReference type="STRING" id="521003.COLINT_02107"/>
<evidence type="ECO:0000313" key="5">
    <source>
        <dbReference type="Proteomes" id="UP000003295"/>
    </source>
</evidence>
<dbReference type="Gene3D" id="1.10.260.40">
    <property type="entry name" value="lambda repressor-like DNA-binding domains"/>
    <property type="match status" value="1"/>
</dbReference>
<dbReference type="SMART" id="SM00530">
    <property type="entry name" value="HTH_XRE"/>
    <property type="match status" value="1"/>
</dbReference>
<accession>C4F7U3</accession>
<feature type="transmembrane region" description="Helical" evidence="2">
    <location>
        <begin position="358"/>
        <end position="378"/>
    </location>
</feature>
<feature type="domain" description="HTH cro/C1-type" evidence="3">
    <location>
        <begin position="7"/>
        <end position="61"/>
    </location>
</feature>
<organism evidence="4 5">
    <name type="scientific">Collinsella intestinalis DSM 13280</name>
    <dbReference type="NCBI Taxonomy" id="521003"/>
    <lineage>
        <taxon>Bacteria</taxon>
        <taxon>Bacillati</taxon>
        <taxon>Actinomycetota</taxon>
        <taxon>Coriobacteriia</taxon>
        <taxon>Coriobacteriales</taxon>
        <taxon>Coriobacteriaceae</taxon>
        <taxon>Collinsella</taxon>
    </lineage>
</organism>
<keyword evidence="2" id="KW-1133">Transmembrane helix</keyword>
<dbReference type="PANTHER" id="PTHR46558:SF4">
    <property type="entry name" value="DNA-BIDING PHAGE PROTEIN"/>
    <property type="match status" value="1"/>
</dbReference>
<sequence length="391" mass="41940">MSFRTNLQYLRAERRMTQEQLAMLLGVSRQSVTKWEAEKSYPEMDKLIKMCQIFECSLDDLVQGDVSRHGVPSRDDLGGYSPVRVATEGAVGDMSAGPLTVAPRDASLGEPAGPARARSSAGVCAIPAGPATDVCGYDEHMVTFARKIAIGVVLFILGAAAAIFTDEVMHSDGIVLFATFAFVAAGLAFTIPAGMDHAAFAKAHPYVADFYTAEEKATARRRASIAIVAGIAVILLGVAVAGLFEVESNVQVYGNSLMMVLVAFGVGMIVHWGMLWGRTDLADYNKEWLETVALSDDELAQLDQRSREAYLRANNPRRRGAADRKGKACMVIMLVATMVALVWLFAASAMGASEGVSGLFWLPWVVGSLGSGIALIVIEDDDAEPHCEGKR</sequence>
<dbReference type="PROSITE" id="PS50943">
    <property type="entry name" value="HTH_CROC1"/>
    <property type="match status" value="1"/>
</dbReference>
<dbReference type="CDD" id="cd00093">
    <property type="entry name" value="HTH_XRE"/>
    <property type="match status" value="1"/>
</dbReference>
<comment type="caution">
    <text evidence="4">The sequence shown here is derived from an EMBL/GenBank/DDBJ whole genome shotgun (WGS) entry which is preliminary data.</text>
</comment>
<feature type="transmembrane region" description="Helical" evidence="2">
    <location>
        <begin position="176"/>
        <end position="195"/>
    </location>
</feature>
<protein>
    <submittedName>
        <fullName evidence="4">DNA-binding helix-turn-helix protein</fullName>
    </submittedName>
</protein>
<evidence type="ECO:0000256" key="1">
    <source>
        <dbReference type="ARBA" id="ARBA00023125"/>
    </source>
</evidence>
<keyword evidence="1 4" id="KW-0238">DNA-binding</keyword>
<dbReference type="eggNOG" id="COG1476">
    <property type="taxonomic scope" value="Bacteria"/>
</dbReference>
<feature type="transmembrane region" description="Helical" evidence="2">
    <location>
        <begin position="148"/>
        <end position="164"/>
    </location>
</feature>
<dbReference type="Proteomes" id="UP000003295">
    <property type="component" value="Unassembled WGS sequence"/>
</dbReference>
<dbReference type="InterPro" id="IPR001387">
    <property type="entry name" value="Cro/C1-type_HTH"/>
</dbReference>
<evidence type="ECO:0000256" key="2">
    <source>
        <dbReference type="SAM" id="Phobius"/>
    </source>
</evidence>
<keyword evidence="2" id="KW-0472">Membrane</keyword>
<name>C4F7U3_9ACTN</name>
<dbReference type="HOGENOM" id="CLU_060318_0_0_11"/>
<dbReference type="GO" id="GO:0003677">
    <property type="term" value="F:DNA binding"/>
    <property type="evidence" value="ECO:0007669"/>
    <property type="project" value="UniProtKB-KW"/>
</dbReference>
<feature type="transmembrane region" description="Helical" evidence="2">
    <location>
        <begin position="256"/>
        <end position="276"/>
    </location>
</feature>
<dbReference type="EMBL" id="ABXH02000003">
    <property type="protein sequence ID" value="EEP45061.1"/>
    <property type="molecule type" value="Genomic_DNA"/>
</dbReference>
<dbReference type="Pfam" id="PF01381">
    <property type="entry name" value="HTH_3"/>
    <property type="match status" value="1"/>
</dbReference>
<feature type="transmembrane region" description="Helical" evidence="2">
    <location>
        <begin position="328"/>
        <end position="346"/>
    </location>
</feature>
<reference evidence="4 5" key="1">
    <citation type="submission" date="2009-04" db="EMBL/GenBank/DDBJ databases">
        <authorList>
            <person name="Weinstock G."/>
            <person name="Sodergren E."/>
            <person name="Clifton S."/>
            <person name="Fulton L."/>
            <person name="Fulton B."/>
            <person name="Courtney L."/>
            <person name="Fronick C."/>
            <person name="Harrison M."/>
            <person name="Strong C."/>
            <person name="Farmer C."/>
            <person name="Delahaunty K."/>
            <person name="Markovic C."/>
            <person name="Hall O."/>
            <person name="Minx P."/>
            <person name="Tomlinson C."/>
            <person name="Mitreva M."/>
            <person name="Nelson J."/>
            <person name="Hou S."/>
            <person name="Wollam A."/>
            <person name="Pepin K.H."/>
            <person name="Johnson M."/>
            <person name="Bhonagiri V."/>
            <person name="Nash W.E."/>
            <person name="Warren W."/>
            <person name="Chinwalla A."/>
            <person name="Mardis E.R."/>
            <person name="Wilson R.K."/>
        </authorList>
    </citation>
    <scope>NUCLEOTIDE SEQUENCE [LARGE SCALE GENOMIC DNA]</scope>
    <source>
        <strain evidence="4 5">DSM 13280</strain>
    </source>
</reference>
<keyword evidence="2" id="KW-0812">Transmembrane</keyword>
<dbReference type="PANTHER" id="PTHR46558">
    <property type="entry name" value="TRACRIPTIONAL REGULATORY PROTEIN-RELATED-RELATED"/>
    <property type="match status" value="1"/>
</dbReference>
<evidence type="ECO:0000313" key="4">
    <source>
        <dbReference type="EMBL" id="EEP45061.1"/>
    </source>
</evidence>
<dbReference type="RefSeq" id="WP_006722356.1">
    <property type="nucleotide sequence ID" value="NZ_GG692710.1"/>
</dbReference>
<feature type="transmembrane region" description="Helical" evidence="2">
    <location>
        <begin position="225"/>
        <end position="244"/>
    </location>
</feature>